<feature type="domain" description="SDE2/SF3A3 SAP" evidence="22">
    <location>
        <begin position="325"/>
        <end position="401"/>
    </location>
</feature>
<comment type="caution">
    <text evidence="25">The sequence shown here is derived from an EMBL/GenBank/DDBJ whole genome shotgun (WGS) entry which is preliminary data.</text>
</comment>
<dbReference type="EMBL" id="VZTM01007906">
    <property type="protein sequence ID" value="NXS92902.1"/>
    <property type="molecule type" value="Genomic_DNA"/>
</dbReference>
<evidence type="ECO:0000256" key="15">
    <source>
        <dbReference type="ARBA" id="ARBA00023306"/>
    </source>
</evidence>
<keyword evidence="11 20" id="KW-0175">Coiled coil</keyword>
<evidence type="ECO:0000256" key="7">
    <source>
        <dbReference type="ARBA" id="ARBA00022664"/>
    </source>
</evidence>
<evidence type="ECO:0000256" key="3">
    <source>
        <dbReference type="ARBA" id="ARBA00008726"/>
    </source>
</evidence>
<reference evidence="25 26" key="1">
    <citation type="submission" date="2019-09" db="EMBL/GenBank/DDBJ databases">
        <title>Bird 10,000 Genomes (B10K) Project - Family phase.</title>
        <authorList>
            <person name="Zhang G."/>
        </authorList>
    </citation>
    <scope>NUCLEOTIDE SEQUENCE [LARGE SCALE GENOMIC DNA]</scope>
    <source>
        <strain evidence="25">B10K-DU-002-59</strain>
        <tissue evidence="25">Muscle</tissue>
    </source>
</reference>
<evidence type="ECO:0000259" key="23">
    <source>
        <dbReference type="Pfam" id="PF22781"/>
    </source>
</evidence>
<comment type="function">
    <text evidence="18">Inhibits translesion DNA synthesis by preventing monoubiquitination of PCNA, this is necessary to counteract damage due to ultraviolet light-induced replication stress. SDE2 is cleaved following PCNA binding, and its complete degradation is necessary to allow S-phase progression following DNA damage.</text>
</comment>
<evidence type="ECO:0000256" key="9">
    <source>
        <dbReference type="ARBA" id="ARBA00022776"/>
    </source>
</evidence>
<keyword evidence="12" id="KW-0238">DNA-binding</keyword>
<sequence>MALLVRDPLASRVRLLPLPSGGGSVRGLLRHRARELNIPEESLYVKCNGRLANDEDVLQDGAVYSLEPRLCGGKGGFGSMLRALGAQIEKTTNREACRDLSGRRLRDVNHEKAMAEWVKQQAEREAEKEQRRLERLQRKLSEPRHFFTNPDYQQQCHEMAERLEDSVLKGLQASSSKIVSPESGKSRKRPGEPGKNGTKPRKRKCFWLGLEGLDDRDSSDCEDDSEDDSPHASDGSCPSGSRYNENAGSSNECSSSSLDSGEDAPATSVTEKLLEQPEDIRRDLQGESQAGGQPETPADENKKNEVPEKNEVTQALKEEEQENISSKAQETNQLQSTEVEPIDLLAFNSAAELEALGLDRLKMELMSLGLKCGGTLKERATRLFSVRGLSRDQIDPALFAKPSKGKK</sequence>
<dbReference type="PANTHER" id="PTHR12786">
    <property type="entry name" value="SPLICING FACTOR SF3A-RELATED"/>
    <property type="match status" value="1"/>
</dbReference>
<keyword evidence="14" id="KW-0539">Nucleus</keyword>
<evidence type="ECO:0000256" key="13">
    <source>
        <dbReference type="ARBA" id="ARBA00023187"/>
    </source>
</evidence>
<dbReference type="GO" id="GO:0003677">
    <property type="term" value="F:DNA binding"/>
    <property type="evidence" value="ECO:0007669"/>
    <property type="project" value="UniProtKB-KW"/>
</dbReference>
<feature type="domain" description="SDE2-like" evidence="24">
    <location>
        <begin position="72"/>
        <end position="167"/>
    </location>
</feature>
<evidence type="ECO:0000256" key="4">
    <source>
        <dbReference type="ARBA" id="ARBA00022490"/>
    </source>
</evidence>
<feature type="non-terminal residue" evidence="25">
    <location>
        <position position="1"/>
    </location>
</feature>
<feature type="compositionally biased region" description="Low complexity" evidence="21">
    <location>
        <begin position="246"/>
        <end position="259"/>
    </location>
</feature>
<dbReference type="InterPro" id="IPR053821">
    <property type="entry name" value="Sde2_Ubi"/>
</dbReference>
<keyword evidence="5" id="KW-0690">Ribosome biogenesis</keyword>
<keyword evidence="7" id="KW-0507">mRNA processing</keyword>
<dbReference type="PANTHER" id="PTHR12786:SF1">
    <property type="entry name" value="SPLICING REGULATOR SDE2"/>
    <property type="match status" value="1"/>
</dbReference>
<dbReference type="GO" id="GO:0006397">
    <property type="term" value="P:mRNA processing"/>
    <property type="evidence" value="ECO:0007669"/>
    <property type="project" value="UniProtKB-KW"/>
</dbReference>
<protein>
    <recommendedName>
        <fullName evidence="16">Replication stress response regulator SDE2</fullName>
    </recommendedName>
</protein>
<feature type="compositionally biased region" description="Basic and acidic residues" evidence="21">
    <location>
        <begin position="272"/>
        <end position="285"/>
    </location>
</feature>
<comment type="function">
    <text evidence="19">Plays a role in pre-mRNA splicing by facilitating excision of relatively short introns featuring weak 3'-splice sites (ss) and high GC content. May recruit CACTIN to the spliceosome.</text>
</comment>
<evidence type="ECO:0000256" key="8">
    <source>
        <dbReference type="ARBA" id="ARBA00022705"/>
    </source>
</evidence>
<feature type="non-terminal residue" evidence="25">
    <location>
        <position position="407"/>
    </location>
</feature>
<dbReference type="InterPro" id="IPR051421">
    <property type="entry name" value="RNA_Proc_DNA_Dmg_Regulator"/>
</dbReference>
<evidence type="ECO:0000256" key="17">
    <source>
        <dbReference type="ARBA" id="ARBA00045469"/>
    </source>
</evidence>
<gene>
    <name evidence="25" type="primary">Sde2</name>
    <name evidence="25" type="ORF">JACJAC_R06622</name>
</gene>
<evidence type="ECO:0000256" key="21">
    <source>
        <dbReference type="SAM" id="MobiDB-lite"/>
    </source>
</evidence>
<evidence type="ECO:0000256" key="12">
    <source>
        <dbReference type="ARBA" id="ARBA00023125"/>
    </source>
</evidence>
<comment type="subcellular location">
    <subcellularLocation>
        <location evidence="2">Cytoplasm</location>
    </subcellularLocation>
    <subcellularLocation>
        <location evidence="1">Nucleus</location>
    </subcellularLocation>
</comment>
<keyword evidence="26" id="KW-1185">Reference proteome</keyword>
<feature type="region of interest" description="Disordered" evidence="21">
    <location>
        <begin position="171"/>
        <end position="335"/>
    </location>
</feature>
<keyword evidence="15" id="KW-0131">Cell cycle</keyword>
<evidence type="ECO:0000256" key="11">
    <source>
        <dbReference type="ARBA" id="ARBA00023054"/>
    </source>
</evidence>
<keyword evidence="8" id="KW-0235">DNA replication</keyword>
<dbReference type="Proteomes" id="UP000550086">
    <property type="component" value="Unassembled WGS sequence"/>
</dbReference>
<keyword evidence="10" id="KW-0694">RNA-binding</keyword>
<evidence type="ECO:0000256" key="5">
    <source>
        <dbReference type="ARBA" id="ARBA00022517"/>
    </source>
</evidence>
<evidence type="ECO:0000256" key="16">
    <source>
        <dbReference type="ARBA" id="ARBA00034556"/>
    </source>
</evidence>
<evidence type="ECO:0000313" key="26">
    <source>
        <dbReference type="Proteomes" id="UP000550086"/>
    </source>
</evidence>
<evidence type="ECO:0000256" key="18">
    <source>
        <dbReference type="ARBA" id="ARBA00045767"/>
    </source>
</evidence>
<dbReference type="GO" id="GO:0006260">
    <property type="term" value="P:DNA replication"/>
    <property type="evidence" value="ECO:0007669"/>
    <property type="project" value="UniProtKB-KW"/>
</dbReference>
<organism evidence="25 26">
    <name type="scientific">Jacana jacana</name>
    <name type="common">Wattled jacana</name>
    <name type="synonym">Parra jacana</name>
    <dbReference type="NCBI Taxonomy" id="54508"/>
    <lineage>
        <taxon>Eukaryota</taxon>
        <taxon>Metazoa</taxon>
        <taxon>Chordata</taxon>
        <taxon>Craniata</taxon>
        <taxon>Vertebrata</taxon>
        <taxon>Euteleostomi</taxon>
        <taxon>Archelosauria</taxon>
        <taxon>Archosauria</taxon>
        <taxon>Dinosauria</taxon>
        <taxon>Saurischia</taxon>
        <taxon>Theropoda</taxon>
        <taxon>Coelurosauria</taxon>
        <taxon>Aves</taxon>
        <taxon>Neognathae</taxon>
        <taxon>Neoaves</taxon>
        <taxon>Charadriiformes</taxon>
        <taxon>Jacanidae</taxon>
        <taxon>Jacana</taxon>
    </lineage>
</organism>
<name>A0A7L2YDC3_JACJC</name>
<dbReference type="InterPro" id="IPR025086">
    <property type="entry name" value="SDE2/SF3A3_SAP"/>
</dbReference>
<dbReference type="GO" id="GO:0051301">
    <property type="term" value="P:cell division"/>
    <property type="evidence" value="ECO:0007669"/>
    <property type="project" value="UniProtKB-KW"/>
</dbReference>
<dbReference type="Pfam" id="PF22781">
    <property type="entry name" value="Sde2_N_Ubi_vert"/>
    <property type="match status" value="1"/>
</dbReference>
<dbReference type="GO" id="GO:0042254">
    <property type="term" value="P:ribosome biogenesis"/>
    <property type="evidence" value="ECO:0007669"/>
    <property type="project" value="UniProtKB-KW"/>
</dbReference>
<keyword evidence="9" id="KW-0498">Mitosis</keyword>
<dbReference type="InterPro" id="IPR053822">
    <property type="entry name" value="SDE2-like_dom"/>
</dbReference>
<dbReference type="GO" id="GO:0005634">
    <property type="term" value="C:nucleus"/>
    <property type="evidence" value="ECO:0007669"/>
    <property type="project" value="UniProtKB-SubCell"/>
</dbReference>
<feature type="coiled-coil region" evidence="20">
    <location>
        <begin position="105"/>
        <end position="139"/>
    </location>
</feature>
<dbReference type="OrthoDB" id="547031at2759"/>
<evidence type="ECO:0000256" key="6">
    <source>
        <dbReference type="ARBA" id="ARBA00022618"/>
    </source>
</evidence>
<accession>A0A7L2YDC3</accession>
<feature type="compositionally biased region" description="Polar residues" evidence="21">
    <location>
        <begin position="323"/>
        <end position="335"/>
    </location>
</feature>
<evidence type="ECO:0000313" key="25">
    <source>
        <dbReference type="EMBL" id="NXS92902.1"/>
    </source>
</evidence>
<evidence type="ECO:0000256" key="19">
    <source>
        <dbReference type="ARBA" id="ARBA00045882"/>
    </source>
</evidence>
<keyword evidence="6" id="KW-0132">Cell division</keyword>
<keyword evidence="4" id="KW-0963">Cytoplasm</keyword>
<evidence type="ECO:0000259" key="22">
    <source>
        <dbReference type="Pfam" id="PF13297"/>
    </source>
</evidence>
<evidence type="ECO:0000256" key="14">
    <source>
        <dbReference type="ARBA" id="ARBA00023242"/>
    </source>
</evidence>
<dbReference type="GO" id="GO:0003723">
    <property type="term" value="F:RNA binding"/>
    <property type="evidence" value="ECO:0007669"/>
    <property type="project" value="UniProtKB-KW"/>
</dbReference>
<comment type="function">
    <text evidence="17">Plays a role in ribosome biogenesis by enabling SNORD3- and SNORD118-dependent cleavage of the 47S rRNA precursor. Binds ncRNA (non-coding RNA) including the snoRNAs SNORD3 and SNORD118.</text>
</comment>
<proteinExistence type="inferred from homology"/>
<keyword evidence="13" id="KW-0508">mRNA splicing</keyword>
<dbReference type="Pfam" id="PF13297">
    <property type="entry name" value="SDE2_2C"/>
    <property type="match status" value="1"/>
</dbReference>
<dbReference type="GO" id="GO:0005737">
    <property type="term" value="C:cytoplasm"/>
    <property type="evidence" value="ECO:0007669"/>
    <property type="project" value="UniProtKB-SubCell"/>
</dbReference>
<dbReference type="Pfam" id="PF22782">
    <property type="entry name" value="SDE2"/>
    <property type="match status" value="1"/>
</dbReference>
<comment type="similarity">
    <text evidence="3">Belongs to the SDE2 family.</text>
</comment>
<feature type="domain" description="Splicing regulator SDE2 ubiquitin" evidence="23">
    <location>
        <begin position="11"/>
        <end position="71"/>
    </location>
</feature>
<feature type="compositionally biased region" description="Basic and acidic residues" evidence="21">
    <location>
        <begin position="299"/>
        <end position="311"/>
    </location>
</feature>
<dbReference type="AlphaFoldDB" id="A0A7L2YDC3"/>
<evidence type="ECO:0000256" key="2">
    <source>
        <dbReference type="ARBA" id="ARBA00004496"/>
    </source>
</evidence>
<evidence type="ECO:0000256" key="1">
    <source>
        <dbReference type="ARBA" id="ARBA00004123"/>
    </source>
</evidence>
<evidence type="ECO:0000256" key="20">
    <source>
        <dbReference type="SAM" id="Coils"/>
    </source>
</evidence>
<evidence type="ECO:0000259" key="24">
    <source>
        <dbReference type="Pfam" id="PF22782"/>
    </source>
</evidence>
<dbReference type="GO" id="GO:0008380">
    <property type="term" value="P:RNA splicing"/>
    <property type="evidence" value="ECO:0007669"/>
    <property type="project" value="UniProtKB-KW"/>
</dbReference>
<evidence type="ECO:0000256" key="10">
    <source>
        <dbReference type="ARBA" id="ARBA00022884"/>
    </source>
</evidence>